<name>A0A415PKP2_9FIRM</name>
<dbReference type="RefSeq" id="WP_004797960.1">
    <property type="nucleotide sequence ID" value="NZ_CABKNA010000009.1"/>
</dbReference>
<comment type="caution">
    <text evidence="2">The sequence shown here is derived from an EMBL/GenBank/DDBJ whole genome shotgun (WGS) entry which is preliminary data.</text>
</comment>
<dbReference type="EMBL" id="QRPK01000013">
    <property type="protein sequence ID" value="RHM13283.1"/>
    <property type="molecule type" value="Genomic_DNA"/>
</dbReference>
<gene>
    <name evidence="2" type="ORF">DWZ83_04090</name>
    <name evidence="1" type="ORF">KHZ85_07790</name>
</gene>
<evidence type="ECO:0000313" key="3">
    <source>
        <dbReference type="Proteomes" id="UP000284868"/>
    </source>
</evidence>
<sequence length="124" mass="15277">MRKMIKQHDILCVTPAMKRYICSHMKKTKQIYETAMKEGCSVSTIAKRECYLLDALEKRNMEYCRLNRMQHYRITIYDQRLMWHDLCLSRYLKRGMRHDNTKFAFAYMYEQSYHLHVVIFYRNT</sequence>
<organism evidence="2 3">
    <name type="scientific">Amedibacillus dolichus</name>
    <dbReference type="NCBI Taxonomy" id="31971"/>
    <lineage>
        <taxon>Bacteria</taxon>
        <taxon>Bacillati</taxon>
        <taxon>Bacillota</taxon>
        <taxon>Erysipelotrichia</taxon>
        <taxon>Erysipelotrichales</taxon>
        <taxon>Erysipelotrichaceae</taxon>
        <taxon>Amedibacillus</taxon>
    </lineage>
</organism>
<dbReference type="EMBL" id="JAGZMZ010000020">
    <property type="protein sequence ID" value="MBS4884652.1"/>
    <property type="molecule type" value="Genomic_DNA"/>
</dbReference>
<evidence type="ECO:0000313" key="1">
    <source>
        <dbReference type="EMBL" id="MBS4884652.1"/>
    </source>
</evidence>
<dbReference type="AlphaFoldDB" id="A0A415PKP2"/>
<reference evidence="1" key="2">
    <citation type="submission" date="2021-02" db="EMBL/GenBank/DDBJ databases">
        <title>Infant gut strain persistence is associated with maternal origin, phylogeny, and functional potential including surface adhesion and iron acquisition.</title>
        <authorList>
            <person name="Lou Y.C."/>
        </authorList>
    </citation>
    <scope>NUCLEOTIDE SEQUENCE</scope>
    <source>
        <strain evidence="1">L3_108_103G1_dasL3_108_103G1_concoct_2</strain>
    </source>
</reference>
<dbReference type="GeneID" id="92792685"/>
<accession>A0A415PKP2</accession>
<protein>
    <submittedName>
        <fullName evidence="2">Uncharacterized protein</fullName>
    </submittedName>
</protein>
<reference evidence="2 3" key="1">
    <citation type="submission" date="2018-08" db="EMBL/GenBank/DDBJ databases">
        <title>A genome reference for cultivated species of the human gut microbiota.</title>
        <authorList>
            <person name="Zou Y."/>
            <person name="Xue W."/>
            <person name="Luo G."/>
        </authorList>
    </citation>
    <scope>NUCLEOTIDE SEQUENCE [LARGE SCALE GENOMIC DNA]</scope>
    <source>
        <strain evidence="2 3">AF35-6BH</strain>
    </source>
</reference>
<proteinExistence type="predicted"/>
<evidence type="ECO:0000313" key="2">
    <source>
        <dbReference type="EMBL" id="RHM13283.1"/>
    </source>
</evidence>
<dbReference type="Proteomes" id="UP000284868">
    <property type="component" value="Unassembled WGS sequence"/>
</dbReference>
<keyword evidence="3" id="KW-1185">Reference proteome</keyword>
<dbReference type="Proteomes" id="UP000753219">
    <property type="component" value="Unassembled WGS sequence"/>
</dbReference>